<gene>
    <name evidence="2" type="ORF">GFH30_05025</name>
    <name evidence="1" type="ORF">GHJ48_10960</name>
</gene>
<dbReference type="EMBL" id="CP045650">
    <property type="protein sequence ID" value="QGA10793.1"/>
    <property type="molecule type" value="Genomic_DNA"/>
</dbReference>
<evidence type="ECO:0000313" key="3">
    <source>
        <dbReference type="Proteomes" id="UP000327478"/>
    </source>
</evidence>
<dbReference type="Proteomes" id="UP000480556">
    <property type="component" value="Unassembled WGS sequence"/>
</dbReference>
<reference evidence="3 4" key="1">
    <citation type="submission" date="2019-10" db="EMBL/GenBank/DDBJ databases">
        <authorList>
            <person name="Dong K."/>
        </authorList>
    </citation>
    <scope>NUCLEOTIDE SEQUENCE [LARGE SCALE GENOMIC DNA]</scope>
    <source>
        <strain evidence="2">Dk386</strain>
        <strain evidence="3">dk386</strain>
        <strain evidence="1">Dk771</strain>
        <strain evidence="4">dk771</strain>
    </source>
</reference>
<organism evidence="1 4">
    <name type="scientific">Acinetobacter wanghuae</name>
    <dbReference type="NCBI Taxonomy" id="2662362"/>
    <lineage>
        <taxon>Bacteria</taxon>
        <taxon>Pseudomonadati</taxon>
        <taxon>Pseudomonadota</taxon>
        <taxon>Gammaproteobacteria</taxon>
        <taxon>Moraxellales</taxon>
        <taxon>Moraxellaceae</taxon>
        <taxon>Acinetobacter</taxon>
    </lineage>
</organism>
<dbReference type="Proteomes" id="UP000327478">
    <property type="component" value="Chromosome"/>
</dbReference>
<proteinExistence type="predicted"/>
<evidence type="ECO:0000313" key="4">
    <source>
        <dbReference type="Proteomes" id="UP000480556"/>
    </source>
</evidence>
<sequence>MSEMMRLKMRSLLVAEDVLETFRYMGAHFLCQTPSIEDLNVDLLAYTDRQTISLENLEVHLPYRAPHLTQAPISSYLYTLRHLKTDHIAYQWAVNTMHALIALHHIAYASDEHKATILILVTRFRLASQALFKSEQGKKLSKYDKLYLWLWEQLPQAQISLEDFIQQLSALEHSGTLTTFQFNLIRDLRRAYQYVLNASPKKAGHSNSVQKKLEHYPLDDSDHLLMVQELPTSSTTRSLQYEELADHPEIQHAQIETDAVSPLCKQSRVLQSKSVQLMQQHIIRLQHRFGSSNHYPDLESIRLLVSHCWNQYSTAQLKNKAYLIILLSFLTGNSTEEWLKVQSPKISRLNQRQRLIQIEDRYMLRSKFTLFDPVHFPHKDALHNQIMHFDLPLTNVLIRGLKQKPILEQADITKALQQCREILYIPSLTSKKLSTLLHAHIYHLTGNAQLADILTGMDANRSSSISYCSYPVYLLQREYLDVVQILSANMVKALQIKVEDQGGNFGSLKAPTAKTVTCVFAYLYAQVIQAQHRFDAIATYNHYNIWMWHILLLFTGARPVKDFPGLLKDIDLNQGWLWVSDKEIHGRHDDGRILPLCDFLKRELNAFKQYLRQNTASLENEIENSTQHIEEIFDSKRPLLSVFIDHQWQSLSPAIVAQFTEGMQLEQANWLRHTIRAYLTGKAEESLILALFGHERNQQELGNRYSSLALNTYRTLAKTLDEMREFFQIDGMCDKNEKFK</sequence>
<name>A0A5Q0P2K4_9GAMM</name>
<keyword evidence="3" id="KW-1185">Reference proteome</keyword>
<dbReference type="AlphaFoldDB" id="A0A5Q0P2K4"/>
<accession>A0A5Q0P2K4</accession>
<evidence type="ECO:0000313" key="2">
    <source>
        <dbReference type="EMBL" id="QGA10793.1"/>
    </source>
</evidence>
<dbReference type="EMBL" id="WITK01000019">
    <property type="protein sequence ID" value="MQW92899.1"/>
    <property type="molecule type" value="Genomic_DNA"/>
</dbReference>
<evidence type="ECO:0000313" key="1">
    <source>
        <dbReference type="EMBL" id="MQW92899.1"/>
    </source>
</evidence>
<protein>
    <recommendedName>
        <fullName evidence="5">Site-specific integrase</fullName>
    </recommendedName>
</protein>
<evidence type="ECO:0008006" key="5">
    <source>
        <dbReference type="Google" id="ProtNLM"/>
    </source>
</evidence>
<dbReference type="RefSeq" id="WP_153371192.1">
    <property type="nucleotide sequence ID" value="NZ_CP045650.1"/>
</dbReference>